<dbReference type="PANTHER" id="PTHR12106:SF27">
    <property type="entry name" value="SORTILIN-RELATED RECEPTOR"/>
    <property type="match status" value="1"/>
</dbReference>
<dbReference type="GO" id="GO:0016020">
    <property type="term" value="C:membrane"/>
    <property type="evidence" value="ECO:0007669"/>
    <property type="project" value="TreeGrafter"/>
</dbReference>
<evidence type="ECO:0000313" key="4">
    <source>
        <dbReference type="Proteomes" id="UP000692954"/>
    </source>
</evidence>
<evidence type="ECO:0000259" key="2">
    <source>
        <dbReference type="Pfam" id="PF15901"/>
    </source>
</evidence>
<dbReference type="InterPro" id="IPR031777">
    <property type="entry name" value="Sortilin_C"/>
</dbReference>
<feature type="domain" description="Sortilin C-terminal" evidence="2">
    <location>
        <begin position="1"/>
        <end position="91"/>
    </location>
</feature>
<keyword evidence="1" id="KW-0472">Membrane</keyword>
<dbReference type="GO" id="GO:0005794">
    <property type="term" value="C:Golgi apparatus"/>
    <property type="evidence" value="ECO:0007669"/>
    <property type="project" value="TreeGrafter"/>
</dbReference>
<keyword evidence="1" id="KW-1133">Transmembrane helix</keyword>
<reference evidence="3" key="1">
    <citation type="submission" date="2021-01" db="EMBL/GenBank/DDBJ databases">
        <authorList>
            <consortium name="Genoscope - CEA"/>
            <person name="William W."/>
        </authorList>
    </citation>
    <scope>NUCLEOTIDE SEQUENCE</scope>
</reference>
<protein>
    <recommendedName>
        <fullName evidence="2">Sortilin C-terminal domain-containing protein</fullName>
    </recommendedName>
</protein>
<dbReference type="GO" id="GO:0006892">
    <property type="term" value="P:post-Golgi vesicle-mediated transport"/>
    <property type="evidence" value="ECO:0007669"/>
    <property type="project" value="TreeGrafter"/>
</dbReference>
<keyword evidence="4" id="KW-1185">Reference proteome</keyword>
<sequence>MGMRVEYVRRKRDAKCFNGEDLQRIHSVQYCQCTEEDWECDLNFHRENQDPNAKCIPYELYEQNFEAPQNEDYYEVPRGYRRVSGNKCQGGIGYNPGFKFWKFRNIWDFMLICIFAAIVYCIYKNKHHFGDSDEIFSKKKSELRFGNPEQETLI</sequence>
<dbReference type="OrthoDB" id="443634at2759"/>
<dbReference type="PANTHER" id="PTHR12106">
    <property type="entry name" value="SORTILIN RELATED"/>
    <property type="match status" value="1"/>
</dbReference>
<dbReference type="AlphaFoldDB" id="A0A8S1N8Y4"/>
<feature type="transmembrane region" description="Helical" evidence="1">
    <location>
        <begin position="106"/>
        <end position="123"/>
    </location>
</feature>
<name>A0A8S1N8Y4_9CILI</name>
<keyword evidence="1" id="KW-0812">Transmembrane</keyword>
<dbReference type="Proteomes" id="UP000692954">
    <property type="component" value="Unassembled WGS sequence"/>
</dbReference>
<proteinExistence type="predicted"/>
<dbReference type="EMBL" id="CAJJDN010000054">
    <property type="protein sequence ID" value="CAD8089507.1"/>
    <property type="molecule type" value="Genomic_DNA"/>
</dbReference>
<comment type="caution">
    <text evidence="3">The sequence shown here is derived from an EMBL/GenBank/DDBJ whole genome shotgun (WGS) entry which is preliminary data.</text>
</comment>
<gene>
    <name evidence="3" type="ORF">PSON_ATCC_30995.1.T0540150</name>
</gene>
<dbReference type="Pfam" id="PF15901">
    <property type="entry name" value="Sortilin_C"/>
    <property type="match status" value="1"/>
</dbReference>
<dbReference type="InterPro" id="IPR050310">
    <property type="entry name" value="VPS10-sortilin"/>
</dbReference>
<accession>A0A8S1N8Y4</accession>
<evidence type="ECO:0000256" key="1">
    <source>
        <dbReference type="SAM" id="Phobius"/>
    </source>
</evidence>
<organism evidence="3 4">
    <name type="scientific">Paramecium sonneborni</name>
    <dbReference type="NCBI Taxonomy" id="65129"/>
    <lineage>
        <taxon>Eukaryota</taxon>
        <taxon>Sar</taxon>
        <taxon>Alveolata</taxon>
        <taxon>Ciliophora</taxon>
        <taxon>Intramacronucleata</taxon>
        <taxon>Oligohymenophorea</taxon>
        <taxon>Peniculida</taxon>
        <taxon>Parameciidae</taxon>
        <taxon>Paramecium</taxon>
    </lineage>
</organism>
<evidence type="ECO:0000313" key="3">
    <source>
        <dbReference type="EMBL" id="CAD8089507.1"/>
    </source>
</evidence>